<dbReference type="CDD" id="cd22541">
    <property type="entry name" value="SP5_N"/>
    <property type="match status" value="1"/>
</dbReference>
<feature type="signal peptide" evidence="3">
    <location>
        <begin position="1"/>
        <end position="26"/>
    </location>
</feature>
<organism evidence="4 5">
    <name type="scientific">Arcanobacterium wilhelmae</name>
    <dbReference type="NCBI Taxonomy" id="1803177"/>
    <lineage>
        <taxon>Bacteria</taxon>
        <taxon>Bacillati</taxon>
        <taxon>Actinomycetota</taxon>
        <taxon>Actinomycetes</taxon>
        <taxon>Actinomycetales</taxon>
        <taxon>Actinomycetaceae</taxon>
        <taxon>Arcanobacterium</taxon>
    </lineage>
</organism>
<name>A0ABT9NAI6_9ACTO</name>
<accession>A0ABT9NAI6</accession>
<feature type="compositionally biased region" description="Low complexity" evidence="1">
    <location>
        <begin position="683"/>
        <end position="738"/>
    </location>
</feature>
<keyword evidence="5" id="KW-1185">Reference proteome</keyword>
<dbReference type="NCBIfam" id="NF033681">
    <property type="entry name" value="ExeM_NucH_DNase"/>
    <property type="match status" value="1"/>
</dbReference>
<dbReference type="Gene3D" id="3.60.10.10">
    <property type="entry name" value="Endonuclease/exonuclease/phosphatase"/>
    <property type="match status" value="1"/>
</dbReference>
<dbReference type="PANTHER" id="PTHR42834:SF1">
    <property type="entry name" value="ENDONUCLEASE_EXONUCLEASE_PHOSPHATASE FAMILY PROTEIN (AFU_ORTHOLOGUE AFUA_3G09210)"/>
    <property type="match status" value="1"/>
</dbReference>
<keyword evidence="3" id="KW-0732">Signal</keyword>
<feature type="chain" id="PRO_5045290705" evidence="3">
    <location>
        <begin position="27"/>
        <end position="808"/>
    </location>
</feature>
<protein>
    <submittedName>
        <fullName evidence="4">Extracellular nuclease</fullName>
    </submittedName>
</protein>
<dbReference type="PANTHER" id="PTHR42834">
    <property type="entry name" value="ENDONUCLEASE/EXONUCLEASE/PHOSPHATASE FAMILY PROTEIN (AFU_ORTHOLOGUE AFUA_3G09210)"/>
    <property type="match status" value="1"/>
</dbReference>
<dbReference type="CDD" id="cd04486">
    <property type="entry name" value="YhcR_OBF_like"/>
    <property type="match status" value="1"/>
</dbReference>
<keyword evidence="2" id="KW-0812">Transmembrane</keyword>
<feature type="region of interest" description="Disordered" evidence="1">
    <location>
        <begin position="679"/>
        <end position="776"/>
    </location>
</feature>
<evidence type="ECO:0000256" key="2">
    <source>
        <dbReference type="SAM" id="Phobius"/>
    </source>
</evidence>
<dbReference type="EMBL" id="JAUSQW010000001">
    <property type="protein sequence ID" value="MDP9800702.1"/>
    <property type="molecule type" value="Genomic_DNA"/>
</dbReference>
<evidence type="ECO:0000313" key="5">
    <source>
        <dbReference type="Proteomes" id="UP001235966"/>
    </source>
</evidence>
<evidence type="ECO:0000256" key="3">
    <source>
        <dbReference type="SAM" id="SignalP"/>
    </source>
</evidence>
<keyword evidence="2" id="KW-1133">Transmembrane helix</keyword>
<dbReference type="InterPro" id="IPR036691">
    <property type="entry name" value="Endo/exonu/phosph_ase_sf"/>
</dbReference>
<evidence type="ECO:0000313" key="4">
    <source>
        <dbReference type="EMBL" id="MDP9800702.1"/>
    </source>
</evidence>
<sequence>MTMKLSKAAALGGGLAVLLTPMVASAAPAPAPASGETLTIEQIQGEGATSPYVGATVTTTGVVTAAYPDGGFNGAYIQTEGSGGEKHGAASSGIFVYSPKIAQLPLGTLVKVTGRVMEFGGKKVEQQMTEIGGSGVVVEKIDRADVVAPVPVTLESVPAGDAEREKLEGMLVHITGPHTITDNYSTGRYGQIGLAPGAEPFYQPTERFSENDPQAQALDAANMANKITLDDGASRETSVKKVYANKATGTPEHFEAPDWPASYVDVANPARVGAHVTFNEPMILDYRFQWNLQPRQPVQEKTGDVFTNHSWDVITLSNNARPAAPKIAGDVTISSFNVLNYFTDLGVNEDGCKYYPDVDMKGLTTDYCTVRGAYSAEAFANQQAKIVEAITELDSTVVGLEEIENSAKFGHDRDAALATLTAALNKKAGAEKWAYVPSPPQSQRPAVDTEDVIRLAYIYQKDKVAPVGESKILVKNQWFDGWARQPLAQKWSPVAGGQKVGTEFVSVVNHFKSKGSVATKAGTKDPLVDGDNQTLAGNNNLLRVNQAKEMTAWVKENYPNDPVIILGDLNSYSKEAPVEAIKDAGYTSVAEKFGVTNLSYQYGGVLGSLDHALVNSKLLGLVTGADVWNVNALEPVAFEYARYHTTINPLAETFDLSAYRSSDHDPIKVGLNLVKKTDLTPLTPAETPKPEQTTPAPQETTPAPEQTTPAPQKTTPAPGETSAPEETTPAPHKTTPAPQKSEGAGNTGDQPNTGNTEGQANTGNSGSQSAPQQGEGLAFTGAGVAGLALAALAALGAGVAMVLRRRES</sequence>
<proteinExistence type="predicted"/>
<dbReference type="SUPFAM" id="SSF56219">
    <property type="entry name" value="DNase I-like"/>
    <property type="match status" value="1"/>
</dbReference>
<reference evidence="4 5" key="1">
    <citation type="submission" date="2023-07" db="EMBL/GenBank/DDBJ databases">
        <title>Sequencing the genomes of 1000 actinobacteria strains.</title>
        <authorList>
            <person name="Klenk H.-P."/>
        </authorList>
    </citation>
    <scope>NUCLEOTIDE SEQUENCE [LARGE SCALE GENOMIC DNA]</scope>
    <source>
        <strain evidence="4 5">DSM 102162</strain>
    </source>
</reference>
<comment type="caution">
    <text evidence="4">The sequence shown here is derived from an EMBL/GenBank/DDBJ whole genome shotgun (WGS) entry which is preliminary data.</text>
</comment>
<dbReference type="CDD" id="cd10283">
    <property type="entry name" value="MnuA_DNase1-like"/>
    <property type="match status" value="1"/>
</dbReference>
<dbReference type="RefSeq" id="WP_278058107.1">
    <property type="nucleotide sequence ID" value="NZ_CP121247.1"/>
</dbReference>
<evidence type="ECO:0000256" key="1">
    <source>
        <dbReference type="SAM" id="MobiDB-lite"/>
    </source>
</evidence>
<feature type="transmembrane region" description="Helical" evidence="2">
    <location>
        <begin position="777"/>
        <end position="803"/>
    </location>
</feature>
<feature type="compositionally biased region" description="Polar residues" evidence="1">
    <location>
        <begin position="747"/>
        <end position="772"/>
    </location>
</feature>
<gene>
    <name evidence="4" type="ORF">J2S49_000778</name>
</gene>
<dbReference type="Proteomes" id="UP001235966">
    <property type="component" value="Unassembled WGS sequence"/>
</dbReference>
<dbReference type="InterPro" id="IPR047971">
    <property type="entry name" value="ExeM-like"/>
</dbReference>
<keyword evidence="2" id="KW-0472">Membrane</keyword>